<proteinExistence type="predicted"/>
<dbReference type="AlphaFoldDB" id="A0A383C491"/>
<name>A0A383C491_9ZZZZ</name>
<reference evidence="1" key="1">
    <citation type="submission" date="2018-05" db="EMBL/GenBank/DDBJ databases">
        <authorList>
            <person name="Lanie J.A."/>
            <person name="Ng W.-L."/>
            <person name="Kazmierczak K.M."/>
            <person name="Andrzejewski T.M."/>
            <person name="Davidsen T.M."/>
            <person name="Wayne K.J."/>
            <person name="Tettelin H."/>
            <person name="Glass J.I."/>
            <person name="Rusch D."/>
            <person name="Podicherti R."/>
            <person name="Tsui H.-C.T."/>
            <person name="Winkler M.E."/>
        </authorList>
    </citation>
    <scope>NUCLEOTIDE SEQUENCE</scope>
</reference>
<sequence length="56" mass="6032">MCVEPGCTIGASRARDSVRKASVDNEQPEMEHAQPGAARALRAELAARAGRQVWLL</sequence>
<protein>
    <submittedName>
        <fullName evidence="1">Uncharacterized protein</fullName>
    </submittedName>
</protein>
<gene>
    <name evidence="1" type="ORF">METZ01_LOCUS479272</name>
</gene>
<organism evidence="1">
    <name type="scientific">marine metagenome</name>
    <dbReference type="NCBI Taxonomy" id="408172"/>
    <lineage>
        <taxon>unclassified sequences</taxon>
        <taxon>metagenomes</taxon>
        <taxon>ecological metagenomes</taxon>
    </lineage>
</organism>
<dbReference type="EMBL" id="UINC01205303">
    <property type="protein sequence ID" value="SVE26418.1"/>
    <property type="molecule type" value="Genomic_DNA"/>
</dbReference>
<evidence type="ECO:0000313" key="1">
    <source>
        <dbReference type="EMBL" id="SVE26418.1"/>
    </source>
</evidence>
<accession>A0A383C491</accession>